<evidence type="ECO:0000259" key="5">
    <source>
        <dbReference type="SMART" id="SM00534"/>
    </source>
</evidence>
<dbReference type="PaxDb" id="121845-A0A1S3DQP1"/>
<dbReference type="Proteomes" id="UP000079169">
    <property type="component" value="Unplaced"/>
</dbReference>
<name>A0A1S3DQP1_DIACI</name>
<dbReference type="OMA" id="MLVATHY"/>
<evidence type="ECO:0000313" key="7">
    <source>
        <dbReference type="RefSeq" id="XP_008486302.1"/>
    </source>
</evidence>
<dbReference type="GO" id="GO:0140664">
    <property type="term" value="F:ATP-dependent DNA damage sensor activity"/>
    <property type="evidence" value="ECO:0007669"/>
    <property type="project" value="InterPro"/>
</dbReference>
<dbReference type="Pfam" id="PF00488">
    <property type="entry name" value="MutS_V"/>
    <property type="match status" value="1"/>
</dbReference>
<dbReference type="InterPro" id="IPR045076">
    <property type="entry name" value="MutS"/>
</dbReference>
<dbReference type="InterPro" id="IPR027417">
    <property type="entry name" value="P-loop_NTPase"/>
</dbReference>
<organism evidence="6 7">
    <name type="scientific">Diaphorina citri</name>
    <name type="common">Asian citrus psyllid</name>
    <dbReference type="NCBI Taxonomy" id="121845"/>
    <lineage>
        <taxon>Eukaryota</taxon>
        <taxon>Metazoa</taxon>
        <taxon>Ecdysozoa</taxon>
        <taxon>Arthropoda</taxon>
        <taxon>Hexapoda</taxon>
        <taxon>Insecta</taxon>
        <taxon>Pterygota</taxon>
        <taxon>Neoptera</taxon>
        <taxon>Paraneoptera</taxon>
        <taxon>Hemiptera</taxon>
        <taxon>Sternorrhyncha</taxon>
        <taxon>Psylloidea</taxon>
        <taxon>Psyllidae</taxon>
        <taxon>Diaphorininae</taxon>
        <taxon>Diaphorina</taxon>
    </lineage>
</organism>
<comment type="similarity">
    <text evidence="1">Belongs to the DNA mismatch repair MutS family.</text>
</comment>
<feature type="domain" description="DNA mismatch repair proteins mutS family" evidence="5">
    <location>
        <begin position="45"/>
        <end position="113"/>
    </location>
</feature>
<dbReference type="PANTHER" id="PTHR11361">
    <property type="entry name" value="DNA MISMATCH REPAIR PROTEIN MUTS FAMILY MEMBER"/>
    <property type="match status" value="1"/>
</dbReference>
<dbReference type="GO" id="GO:0005634">
    <property type="term" value="C:nucleus"/>
    <property type="evidence" value="ECO:0007669"/>
    <property type="project" value="TreeGrafter"/>
</dbReference>
<dbReference type="GO" id="GO:0006298">
    <property type="term" value="P:mismatch repair"/>
    <property type="evidence" value="ECO:0007669"/>
    <property type="project" value="InterPro"/>
</dbReference>
<dbReference type="AlphaFoldDB" id="A0A1S3DQP1"/>
<evidence type="ECO:0000256" key="4">
    <source>
        <dbReference type="ARBA" id="ARBA00023125"/>
    </source>
</evidence>
<dbReference type="GO" id="GO:0030983">
    <property type="term" value="F:mismatched DNA binding"/>
    <property type="evidence" value="ECO:0007669"/>
    <property type="project" value="InterPro"/>
</dbReference>
<keyword evidence="3" id="KW-0067">ATP-binding</keyword>
<dbReference type="GO" id="GO:0005524">
    <property type="term" value="F:ATP binding"/>
    <property type="evidence" value="ECO:0007669"/>
    <property type="project" value="UniProtKB-KW"/>
</dbReference>
<dbReference type="GeneID" id="103523002"/>
<evidence type="ECO:0000256" key="3">
    <source>
        <dbReference type="ARBA" id="ARBA00022840"/>
    </source>
</evidence>
<feature type="non-terminal residue" evidence="7">
    <location>
        <position position="1"/>
    </location>
</feature>
<keyword evidence="2" id="KW-0547">Nucleotide-binding</keyword>
<accession>A0A1S3DQP1</accession>
<dbReference type="Gene3D" id="3.40.50.300">
    <property type="entry name" value="P-loop containing nucleotide triphosphate hydrolases"/>
    <property type="match status" value="1"/>
</dbReference>
<evidence type="ECO:0000313" key="6">
    <source>
        <dbReference type="Proteomes" id="UP000079169"/>
    </source>
</evidence>
<dbReference type="SUPFAM" id="SSF52540">
    <property type="entry name" value="P-loop containing nucleoside triphosphate hydrolases"/>
    <property type="match status" value="1"/>
</dbReference>
<dbReference type="GO" id="GO:0051026">
    <property type="term" value="P:chiasma assembly"/>
    <property type="evidence" value="ECO:0007669"/>
    <property type="project" value="TreeGrafter"/>
</dbReference>
<sequence>IAAQEHNLTCPTILPSGSGIQIKEGRHPLQELNVESFVPNDFQSQRIHILTGPNACGKSVYLKQVALITYLAHLGSYVPAREAKINIVDHIHCRINTAESTEHHLSAFMTDLRQ</sequence>
<dbReference type="PANTHER" id="PTHR11361:SF20">
    <property type="entry name" value="MUTS PROTEIN HOMOLOG 5"/>
    <property type="match status" value="1"/>
</dbReference>
<gene>
    <name evidence="7" type="primary">LOC103523002</name>
</gene>
<dbReference type="STRING" id="121845.A0A1S3DQP1"/>
<evidence type="ECO:0000256" key="2">
    <source>
        <dbReference type="ARBA" id="ARBA00022741"/>
    </source>
</evidence>
<reference evidence="7" key="1">
    <citation type="submission" date="2025-08" db="UniProtKB">
        <authorList>
            <consortium name="RefSeq"/>
        </authorList>
    </citation>
    <scope>IDENTIFICATION</scope>
</reference>
<dbReference type="SMART" id="SM00534">
    <property type="entry name" value="MUTSac"/>
    <property type="match status" value="1"/>
</dbReference>
<protein>
    <submittedName>
        <fullName evidence="7">MutS protein homolog 5-like</fullName>
    </submittedName>
</protein>
<dbReference type="RefSeq" id="XP_008486302.1">
    <property type="nucleotide sequence ID" value="XM_008488080.1"/>
</dbReference>
<keyword evidence="6" id="KW-1185">Reference proteome</keyword>
<dbReference type="KEGG" id="dci:103523002"/>
<dbReference type="InterPro" id="IPR000432">
    <property type="entry name" value="DNA_mismatch_repair_MutS_C"/>
</dbReference>
<feature type="non-terminal residue" evidence="7">
    <location>
        <position position="114"/>
    </location>
</feature>
<proteinExistence type="inferred from homology"/>
<evidence type="ECO:0000256" key="1">
    <source>
        <dbReference type="ARBA" id="ARBA00006271"/>
    </source>
</evidence>
<keyword evidence="4" id="KW-0238">DNA-binding</keyword>